<keyword evidence="10" id="KW-1185">Reference proteome</keyword>
<proteinExistence type="inferred from homology"/>
<evidence type="ECO:0000256" key="3">
    <source>
        <dbReference type="ARBA" id="ARBA00022448"/>
    </source>
</evidence>
<dbReference type="GO" id="GO:0005886">
    <property type="term" value="C:plasma membrane"/>
    <property type="evidence" value="ECO:0007669"/>
    <property type="project" value="UniProtKB-SubCell"/>
</dbReference>
<sequence>MLEVENLTVSFSGRDGRAVAVDGISFSVAAGETFVIIGESGSGKSLTGMAIAGLAPEGARVGGAIRFDGQDVVGLPDARMRRVRGRQIGIVYQDPLGALNPVHTVGDQIAEALRVHGLARGREAMARAVSLLERVRIPDPARVARSYPHQISGGMRQRAVIAMAVACNPKLLIADEPTTALDVTIKAQVLDLLRDLKAELSLTTLLITHDMGVVAEVADRILVMYAGTVVEVGPAASLMDRPAHPYTSVLLASAMMAEAPPQTALTVVPGGTPPLGAMPEGCRFHPRCPRATARCRAEVPVLRGVGGGQAACHHPLVETPEDAL</sequence>
<evidence type="ECO:0000256" key="6">
    <source>
        <dbReference type="ARBA" id="ARBA00022840"/>
    </source>
</evidence>
<dbReference type="FunFam" id="3.40.50.300:FF:000016">
    <property type="entry name" value="Oligopeptide ABC transporter ATP-binding component"/>
    <property type="match status" value="1"/>
</dbReference>
<dbReference type="InterPro" id="IPR003593">
    <property type="entry name" value="AAA+_ATPase"/>
</dbReference>
<keyword evidence="7" id="KW-0472">Membrane</keyword>
<evidence type="ECO:0000256" key="1">
    <source>
        <dbReference type="ARBA" id="ARBA00004417"/>
    </source>
</evidence>
<dbReference type="CDD" id="cd03257">
    <property type="entry name" value="ABC_NikE_OppD_transporters"/>
    <property type="match status" value="1"/>
</dbReference>
<comment type="subcellular location">
    <subcellularLocation>
        <location evidence="1">Cell inner membrane</location>
        <topology evidence="1">Peripheral membrane protein</topology>
    </subcellularLocation>
</comment>
<keyword evidence="3" id="KW-0813">Transport</keyword>
<evidence type="ECO:0000313" key="9">
    <source>
        <dbReference type="EMBL" id="GGE51346.1"/>
    </source>
</evidence>
<evidence type="ECO:0000256" key="2">
    <source>
        <dbReference type="ARBA" id="ARBA00005417"/>
    </source>
</evidence>
<evidence type="ECO:0000256" key="7">
    <source>
        <dbReference type="ARBA" id="ARBA00023136"/>
    </source>
</evidence>
<dbReference type="GO" id="GO:0015833">
    <property type="term" value="P:peptide transport"/>
    <property type="evidence" value="ECO:0007669"/>
    <property type="project" value="InterPro"/>
</dbReference>
<dbReference type="AlphaFoldDB" id="A0A917AHG6"/>
<dbReference type="InterPro" id="IPR013563">
    <property type="entry name" value="Oligopep_ABC_C"/>
</dbReference>
<dbReference type="Proteomes" id="UP000612855">
    <property type="component" value="Unassembled WGS sequence"/>
</dbReference>
<dbReference type="RefSeq" id="WP_188479769.1">
    <property type="nucleotide sequence ID" value="NZ_BMFJ01000004.1"/>
</dbReference>
<evidence type="ECO:0000313" key="10">
    <source>
        <dbReference type="Proteomes" id="UP000612855"/>
    </source>
</evidence>
<dbReference type="SUPFAM" id="SSF52540">
    <property type="entry name" value="P-loop containing nucleoside triphosphate hydrolases"/>
    <property type="match status" value="1"/>
</dbReference>
<dbReference type="PANTHER" id="PTHR43297:SF2">
    <property type="entry name" value="DIPEPTIDE TRANSPORT ATP-BINDING PROTEIN DPPD"/>
    <property type="match status" value="1"/>
</dbReference>
<dbReference type="Pfam" id="PF08352">
    <property type="entry name" value="oligo_HPY"/>
    <property type="match status" value="1"/>
</dbReference>
<dbReference type="GO" id="GO:0016887">
    <property type="term" value="F:ATP hydrolysis activity"/>
    <property type="evidence" value="ECO:0007669"/>
    <property type="project" value="InterPro"/>
</dbReference>
<comment type="caution">
    <text evidence="9">The sequence shown here is derived from an EMBL/GenBank/DDBJ whole genome shotgun (WGS) entry which is preliminary data.</text>
</comment>
<dbReference type="Pfam" id="PF00005">
    <property type="entry name" value="ABC_tran"/>
    <property type="match status" value="1"/>
</dbReference>
<dbReference type="PROSITE" id="PS00211">
    <property type="entry name" value="ABC_TRANSPORTER_1"/>
    <property type="match status" value="1"/>
</dbReference>
<dbReference type="InterPro" id="IPR027417">
    <property type="entry name" value="P-loop_NTPase"/>
</dbReference>
<dbReference type="Gene3D" id="3.40.50.300">
    <property type="entry name" value="P-loop containing nucleotide triphosphate hydrolases"/>
    <property type="match status" value="1"/>
</dbReference>
<dbReference type="SMART" id="SM00382">
    <property type="entry name" value="AAA"/>
    <property type="match status" value="1"/>
</dbReference>
<dbReference type="InterPro" id="IPR017871">
    <property type="entry name" value="ABC_transporter-like_CS"/>
</dbReference>
<dbReference type="GO" id="GO:0005524">
    <property type="term" value="F:ATP binding"/>
    <property type="evidence" value="ECO:0007669"/>
    <property type="project" value="UniProtKB-KW"/>
</dbReference>
<evidence type="ECO:0000256" key="4">
    <source>
        <dbReference type="ARBA" id="ARBA00022475"/>
    </source>
</evidence>
<keyword evidence="5" id="KW-0547">Nucleotide-binding</keyword>
<dbReference type="PROSITE" id="PS50893">
    <property type="entry name" value="ABC_TRANSPORTER_2"/>
    <property type="match status" value="1"/>
</dbReference>
<protein>
    <submittedName>
        <fullName evidence="9">ABC transporter ATP-binding protein</fullName>
    </submittedName>
</protein>
<evidence type="ECO:0000256" key="5">
    <source>
        <dbReference type="ARBA" id="ARBA00022741"/>
    </source>
</evidence>
<evidence type="ECO:0000259" key="8">
    <source>
        <dbReference type="PROSITE" id="PS50893"/>
    </source>
</evidence>
<dbReference type="NCBIfam" id="TIGR01727">
    <property type="entry name" value="oligo_HPY"/>
    <property type="match status" value="1"/>
</dbReference>
<dbReference type="InterPro" id="IPR050388">
    <property type="entry name" value="ABC_Ni/Peptide_Import"/>
</dbReference>
<name>A0A917AHG6_9RHOB</name>
<keyword evidence="6 9" id="KW-0067">ATP-binding</keyword>
<dbReference type="PANTHER" id="PTHR43297">
    <property type="entry name" value="OLIGOPEPTIDE TRANSPORT ATP-BINDING PROTEIN APPD"/>
    <property type="match status" value="1"/>
</dbReference>
<gene>
    <name evidence="9" type="ORF">GCM10011360_42870</name>
</gene>
<feature type="domain" description="ABC transporter" evidence="8">
    <location>
        <begin position="2"/>
        <end position="251"/>
    </location>
</feature>
<keyword evidence="4" id="KW-1003">Cell membrane</keyword>
<organism evidence="9 10">
    <name type="scientific">Primorskyibacter flagellatus</name>
    <dbReference type="NCBI Taxonomy" id="1387277"/>
    <lineage>
        <taxon>Bacteria</taxon>
        <taxon>Pseudomonadati</taxon>
        <taxon>Pseudomonadota</taxon>
        <taxon>Alphaproteobacteria</taxon>
        <taxon>Rhodobacterales</taxon>
        <taxon>Roseobacteraceae</taxon>
        <taxon>Primorskyibacter</taxon>
    </lineage>
</organism>
<dbReference type="GO" id="GO:0055085">
    <property type="term" value="P:transmembrane transport"/>
    <property type="evidence" value="ECO:0007669"/>
    <property type="project" value="UniProtKB-ARBA"/>
</dbReference>
<accession>A0A917AHG6</accession>
<comment type="similarity">
    <text evidence="2">Belongs to the ABC transporter superfamily.</text>
</comment>
<reference evidence="10" key="1">
    <citation type="journal article" date="2019" name="Int. J. Syst. Evol. Microbiol.">
        <title>The Global Catalogue of Microorganisms (GCM) 10K type strain sequencing project: providing services to taxonomists for standard genome sequencing and annotation.</title>
        <authorList>
            <consortium name="The Broad Institute Genomics Platform"/>
            <consortium name="The Broad Institute Genome Sequencing Center for Infectious Disease"/>
            <person name="Wu L."/>
            <person name="Ma J."/>
        </authorList>
    </citation>
    <scope>NUCLEOTIDE SEQUENCE [LARGE SCALE GENOMIC DNA]</scope>
    <source>
        <strain evidence="10">CGMCC 1.12664</strain>
    </source>
</reference>
<dbReference type="InterPro" id="IPR003439">
    <property type="entry name" value="ABC_transporter-like_ATP-bd"/>
</dbReference>
<dbReference type="EMBL" id="BMFJ01000004">
    <property type="protein sequence ID" value="GGE51346.1"/>
    <property type="molecule type" value="Genomic_DNA"/>
</dbReference>